<accession>A0AAN9EFL9</accession>
<organism evidence="6 7">
    <name type="scientific">Crotalaria pallida</name>
    <name type="common">Smooth rattlebox</name>
    <name type="synonym">Crotalaria striata</name>
    <dbReference type="NCBI Taxonomy" id="3830"/>
    <lineage>
        <taxon>Eukaryota</taxon>
        <taxon>Viridiplantae</taxon>
        <taxon>Streptophyta</taxon>
        <taxon>Embryophyta</taxon>
        <taxon>Tracheophyta</taxon>
        <taxon>Spermatophyta</taxon>
        <taxon>Magnoliopsida</taxon>
        <taxon>eudicotyledons</taxon>
        <taxon>Gunneridae</taxon>
        <taxon>Pentapetalae</taxon>
        <taxon>rosids</taxon>
        <taxon>fabids</taxon>
        <taxon>Fabales</taxon>
        <taxon>Fabaceae</taxon>
        <taxon>Papilionoideae</taxon>
        <taxon>50 kb inversion clade</taxon>
        <taxon>genistoids sensu lato</taxon>
        <taxon>core genistoids</taxon>
        <taxon>Crotalarieae</taxon>
        <taxon>Crotalaria</taxon>
    </lineage>
</organism>
<evidence type="ECO:0000313" key="7">
    <source>
        <dbReference type="Proteomes" id="UP001372338"/>
    </source>
</evidence>
<name>A0AAN9EFL9_CROPI</name>
<proteinExistence type="predicted"/>
<dbReference type="Gene3D" id="1.20.1270.60">
    <property type="entry name" value="Arfaptin homology (AH) domain/BAR domain"/>
    <property type="match status" value="1"/>
</dbReference>
<dbReference type="SUPFAM" id="SSF57863">
    <property type="entry name" value="ArfGap/RecO-like zinc finger"/>
    <property type="match status" value="1"/>
</dbReference>
<dbReference type="Pfam" id="PF01412">
    <property type="entry name" value="ArfGap"/>
    <property type="match status" value="1"/>
</dbReference>
<dbReference type="Gene3D" id="1.10.220.150">
    <property type="entry name" value="Arf GTPase activating protein"/>
    <property type="match status" value="1"/>
</dbReference>
<gene>
    <name evidence="6" type="ORF">RIF29_30043</name>
</gene>
<dbReference type="InterPro" id="IPR001164">
    <property type="entry name" value="ArfGAP_dom"/>
</dbReference>
<dbReference type="PANTHER" id="PTHR23180">
    <property type="entry name" value="CENTAURIN/ARF"/>
    <property type="match status" value="1"/>
</dbReference>
<dbReference type="AlphaFoldDB" id="A0AAN9EFL9"/>
<evidence type="ECO:0000256" key="3">
    <source>
        <dbReference type="ARBA" id="ARBA00022833"/>
    </source>
</evidence>
<dbReference type="PRINTS" id="PR00405">
    <property type="entry name" value="REVINTRACTNG"/>
</dbReference>
<dbReference type="InterPro" id="IPR027267">
    <property type="entry name" value="AH/BAR_dom_sf"/>
</dbReference>
<dbReference type="Proteomes" id="UP001372338">
    <property type="component" value="Unassembled WGS sequence"/>
</dbReference>
<evidence type="ECO:0000256" key="2">
    <source>
        <dbReference type="ARBA" id="ARBA00022771"/>
    </source>
</evidence>
<evidence type="ECO:0000259" key="5">
    <source>
        <dbReference type="PROSITE" id="PS50115"/>
    </source>
</evidence>
<keyword evidence="2 4" id="KW-0863">Zinc-finger</keyword>
<keyword evidence="1" id="KW-0479">Metal-binding</keyword>
<reference evidence="6 7" key="1">
    <citation type="submission" date="2024-01" db="EMBL/GenBank/DDBJ databases">
        <title>The genomes of 5 underutilized Papilionoideae crops provide insights into root nodulation and disease resistanc.</title>
        <authorList>
            <person name="Yuan L."/>
        </authorList>
    </citation>
    <scope>NUCLEOTIDE SEQUENCE [LARGE SCALE GENOMIC DNA]</scope>
    <source>
        <strain evidence="6">ZHUSHIDOU_FW_LH</strain>
        <tissue evidence="6">Leaf</tissue>
    </source>
</reference>
<dbReference type="SUPFAM" id="SSF103657">
    <property type="entry name" value="BAR/IMD domain-like"/>
    <property type="match status" value="1"/>
</dbReference>
<dbReference type="EMBL" id="JAYWIO010000006">
    <property type="protein sequence ID" value="KAK7256589.1"/>
    <property type="molecule type" value="Genomic_DNA"/>
</dbReference>
<evidence type="ECO:0000313" key="6">
    <source>
        <dbReference type="EMBL" id="KAK7256589.1"/>
    </source>
</evidence>
<dbReference type="InterPro" id="IPR037278">
    <property type="entry name" value="ARFGAP/RecO"/>
</dbReference>
<protein>
    <recommendedName>
        <fullName evidence="5">Arf-GAP domain-containing protein</fullName>
    </recommendedName>
</protein>
<dbReference type="PANTHER" id="PTHR23180:SF160">
    <property type="entry name" value="ADP-RIBOSYLATION FACTOR GTPASE-ACTIVATING PROTEIN EFFECTOR PROTEIN 1"/>
    <property type="match status" value="1"/>
</dbReference>
<evidence type="ECO:0000256" key="1">
    <source>
        <dbReference type="ARBA" id="ARBA00022723"/>
    </source>
</evidence>
<feature type="domain" description="Arf-GAP" evidence="5">
    <location>
        <begin position="50"/>
        <end position="114"/>
    </location>
</feature>
<dbReference type="GO" id="GO:0005096">
    <property type="term" value="F:GTPase activator activity"/>
    <property type="evidence" value="ECO:0007669"/>
    <property type="project" value="InterPro"/>
</dbReference>
<comment type="caution">
    <text evidence="6">The sequence shown here is derived from an EMBL/GenBank/DDBJ whole genome shotgun (WGS) entry which is preliminary data.</text>
</comment>
<dbReference type="GO" id="GO:0008270">
    <property type="term" value="F:zinc ion binding"/>
    <property type="evidence" value="ECO:0007669"/>
    <property type="project" value="UniProtKB-KW"/>
</dbReference>
<dbReference type="InterPro" id="IPR045258">
    <property type="entry name" value="ACAP1/2/3-like"/>
</dbReference>
<keyword evidence="7" id="KW-1185">Reference proteome</keyword>
<dbReference type="InterPro" id="IPR038508">
    <property type="entry name" value="ArfGAP_dom_sf"/>
</dbReference>
<evidence type="ECO:0000256" key="4">
    <source>
        <dbReference type="PROSITE-ProRule" id="PRU00288"/>
    </source>
</evidence>
<sequence>MPARSSLSSVDMILFNPIGIETFQELQSARISFEEARFKLVSALNNIEAKKGFEFIESVSGIMDAHLRYFQQGKHVPEWASLNLGILVCIECSSIHRNLGVHISKAINQAGGKSRNKGVKAALTAVS</sequence>
<keyword evidence="3" id="KW-0862">Zinc</keyword>
<dbReference type="PROSITE" id="PS50115">
    <property type="entry name" value="ARFGAP"/>
    <property type="match status" value="1"/>
</dbReference>